<evidence type="ECO:0000256" key="5">
    <source>
        <dbReference type="ARBA" id="ARBA00022806"/>
    </source>
</evidence>
<feature type="domain" description="SNF2 N-terminal" evidence="9">
    <location>
        <begin position="52"/>
        <end position="192"/>
    </location>
</feature>
<evidence type="ECO:0000313" key="12">
    <source>
        <dbReference type="Proteomes" id="UP000193380"/>
    </source>
</evidence>
<dbReference type="Pfam" id="PF00176">
    <property type="entry name" value="SNF2-rel_dom"/>
    <property type="match status" value="1"/>
</dbReference>
<evidence type="ECO:0008006" key="13">
    <source>
        <dbReference type="Google" id="ProtNLM"/>
    </source>
</evidence>
<dbReference type="Gene3D" id="3.40.50.300">
    <property type="entry name" value="P-loop containing nucleotide triphosphate hydrolases"/>
    <property type="match status" value="2"/>
</dbReference>
<dbReference type="Proteomes" id="UP000193380">
    <property type="component" value="Unassembled WGS sequence"/>
</dbReference>
<protein>
    <recommendedName>
        <fullName evidence="13">Helicase ATP-binding domain-containing protein</fullName>
    </recommendedName>
</protein>
<comment type="subcellular location">
    <subcellularLocation>
        <location evidence="1">Nucleus</location>
    </subcellularLocation>
</comment>
<dbReference type="PaxDb" id="8022-A0A060XYJ8"/>
<dbReference type="GO" id="GO:0005524">
    <property type="term" value="F:ATP binding"/>
    <property type="evidence" value="ECO:0007669"/>
    <property type="project" value="UniProtKB-KW"/>
</dbReference>
<evidence type="ECO:0000256" key="6">
    <source>
        <dbReference type="ARBA" id="ARBA00022840"/>
    </source>
</evidence>
<dbReference type="InterPro" id="IPR000330">
    <property type="entry name" value="SNF2_N"/>
</dbReference>
<dbReference type="GO" id="GO:0005634">
    <property type="term" value="C:nucleus"/>
    <property type="evidence" value="ECO:0007669"/>
    <property type="project" value="UniProtKB-SubCell"/>
</dbReference>
<organism evidence="11 12">
    <name type="scientific">Oncorhynchus mykiss</name>
    <name type="common">Rainbow trout</name>
    <name type="synonym">Salmo gairdneri</name>
    <dbReference type="NCBI Taxonomy" id="8022"/>
    <lineage>
        <taxon>Eukaryota</taxon>
        <taxon>Metazoa</taxon>
        <taxon>Chordata</taxon>
        <taxon>Craniata</taxon>
        <taxon>Vertebrata</taxon>
        <taxon>Euteleostomi</taxon>
        <taxon>Actinopterygii</taxon>
        <taxon>Neopterygii</taxon>
        <taxon>Teleostei</taxon>
        <taxon>Protacanthopterygii</taxon>
        <taxon>Salmoniformes</taxon>
        <taxon>Salmonidae</taxon>
        <taxon>Salmoninae</taxon>
        <taxon>Oncorhynchus</taxon>
    </lineage>
</organism>
<dbReference type="EMBL" id="FR905889">
    <property type="protein sequence ID" value="CDQ82020.1"/>
    <property type="molecule type" value="Genomic_DNA"/>
</dbReference>
<dbReference type="GO" id="GO:0003677">
    <property type="term" value="F:DNA binding"/>
    <property type="evidence" value="ECO:0007669"/>
    <property type="project" value="UniProtKB-KW"/>
</dbReference>
<dbReference type="Gene3D" id="1.20.120.850">
    <property type="entry name" value="SWI2/SNF2 ATPases, N-terminal domain"/>
    <property type="match status" value="1"/>
</dbReference>
<name>A0A060XYJ8_ONCMY</name>
<comment type="similarity">
    <text evidence="2">Belongs to the SNF2/RAD54 helicase family.</text>
</comment>
<feature type="domain" description="Helicase C-terminal" evidence="10">
    <location>
        <begin position="306"/>
        <end position="397"/>
    </location>
</feature>
<dbReference type="InterPro" id="IPR044574">
    <property type="entry name" value="ARIP4-like"/>
</dbReference>
<dbReference type="Gene3D" id="3.40.50.10810">
    <property type="entry name" value="Tandem AAA-ATPase domain"/>
    <property type="match status" value="1"/>
</dbReference>
<evidence type="ECO:0000256" key="1">
    <source>
        <dbReference type="ARBA" id="ARBA00004123"/>
    </source>
</evidence>
<dbReference type="GO" id="GO:0004386">
    <property type="term" value="F:helicase activity"/>
    <property type="evidence" value="ECO:0007669"/>
    <property type="project" value="UniProtKB-KW"/>
</dbReference>
<dbReference type="CDD" id="cd18793">
    <property type="entry name" value="SF2_C_SNF"/>
    <property type="match status" value="1"/>
</dbReference>
<keyword evidence="5" id="KW-0347">Helicase</keyword>
<dbReference type="PANTHER" id="PTHR45797:SF1">
    <property type="entry name" value="HELICASE ARIP4"/>
    <property type="match status" value="1"/>
</dbReference>
<dbReference type="AlphaFoldDB" id="A0A060XYJ8"/>
<dbReference type="InterPro" id="IPR001650">
    <property type="entry name" value="Helicase_C-like"/>
</dbReference>
<keyword evidence="4" id="KW-0378">Hydrolase</keyword>
<dbReference type="GO" id="GO:0016887">
    <property type="term" value="F:ATP hydrolysis activity"/>
    <property type="evidence" value="ECO:0007669"/>
    <property type="project" value="InterPro"/>
</dbReference>
<evidence type="ECO:0000256" key="7">
    <source>
        <dbReference type="ARBA" id="ARBA00023125"/>
    </source>
</evidence>
<dbReference type="SUPFAM" id="SSF52540">
    <property type="entry name" value="P-loop containing nucleoside triphosphate hydrolases"/>
    <property type="match status" value="2"/>
</dbReference>
<evidence type="ECO:0000256" key="3">
    <source>
        <dbReference type="ARBA" id="ARBA00022741"/>
    </source>
</evidence>
<evidence type="ECO:0000259" key="9">
    <source>
        <dbReference type="Pfam" id="PF00176"/>
    </source>
</evidence>
<keyword evidence="7" id="KW-0238">DNA-binding</keyword>
<proteinExistence type="inferred from homology"/>
<evidence type="ECO:0000259" key="10">
    <source>
        <dbReference type="Pfam" id="PF00271"/>
    </source>
</evidence>
<dbReference type="InterPro" id="IPR027417">
    <property type="entry name" value="P-loop_NTPase"/>
</dbReference>
<reference evidence="11" key="2">
    <citation type="submission" date="2014-03" db="EMBL/GenBank/DDBJ databases">
        <authorList>
            <person name="Genoscope - CEA"/>
        </authorList>
    </citation>
    <scope>NUCLEOTIDE SEQUENCE</scope>
</reference>
<gene>
    <name evidence="11" type="ORF">GSONMT00056916001</name>
</gene>
<reference evidence="11" key="1">
    <citation type="journal article" date="2014" name="Nat. Commun.">
        <title>The rainbow trout genome provides novel insights into evolution after whole-genome duplication in vertebrates.</title>
        <authorList>
            <person name="Berthelot C."/>
            <person name="Brunet F."/>
            <person name="Chalopin D."/>
            <person name="Juanchich A."/>
            <person name="Bernard M."/>
            <person name="Noel B."/>
            <person name="Bento P."/>
            <person name="Da Silva C."/>
            <person name="Labadie K."/>
            <person name="Alberti A."/>
            <person name="Aury J.M."/>
            <person name="Louis A."/>
            <person name="Dehais P."/>
            <person name="Bardou P."/>
            <person name="Montfort J."/>
            <person name="Klopp C."/>
            <person name="Cabau C."/>
            <person name="Gaspin C."/>
            <person name="Thorgaard G.H."/>
            <person name="Boussaha M."/>
            <person name="Quillet E."/>
            <person name="Guyomard R."/>
            <person name="Galiana D."/>
            <person name="Bobe J."/>
            <person name="Volff J.N."/>
            <person name="Genet C."/>
            <person name="Wincker P."/>
            <person name="Jaillon O."/>
            <person name="Roest Crollius H."/>
            <person name="Guiguen Y."/>
        </authorList>
    </citation>
    <scope>NUCLEOTIDE SEQUENCE [LARGE SCALE GENOMIC DNA]</scope>
</reference>
<dbReference type="Pfam" id="PF00271">
    <property type="entry name" value="Helicase_C"/>
    <property type="match status" value="1"/>
</dbReference>
<evidence type="ECO:0000256" key="4">
    <source>
        <dbReference type="ARBA" id="ARBA00022801"/>
    </source>
</evidence>
<keyword evidence="3" id="KW-0547">Nucleotide-binding</keyword>
<sequence length="398" mass="45718">MYRLLSLKKSFVAGRKKKSKKLQGPVVIDLDEENLQQELLKDIEKALSRPGPDVVICDEGHRIKNCHASTSQALKNIRTRRRVVLTGYPLQNNLIEYWCMVDFVRPDFLGTRQEFSNMFERPILNGQCVDSTPQDVRLMRYRSHVLHSLLEGFVQRRGHNVLRDQLPSKDEHVIMVRLSPLQRALYTEFMNRFREAGNSGWLSLNPLRAFCVCCKIWNHPDVLYEALQKENLANEQDLDLDDITNGHARCPAPYQKGKTPEDPNSIGGLSLNALQEKANQVITYEWAKDIMSDYKPGLLENSAKMVLLFHLIDESVRKGDKILVFSQSLSTLSVIEEFLAKRPILAGSAREGYNQNWVRNHNYYRLDGSTSASERERLINQFNDPSNTTALIFLLSTR</sequence>
<accession>A0A060XYJ8</accession>
<keyword evidence="6" id="KW-0067">ATP-binding</keyword>
<evidence type="ECO:0000256" key="8">
    <source>
        <dbReference type="ARBA" id="ARBA00023242"/>
    </source>
</evidence>
<evidence type="ECO:0000256" key="2">
    <source>
        <dbReference type="ARBA" id="ARBA00007025"/>
    </source>
</evidence>
<evidence type="ECO:0000313" key="11">
    <source>
        <dbReference type="EMBL" id="CDQ82020.1"/>
    </source>
</evidence>
<dbReference type="InterPro" id="IPR038718">
    <property type="entry name" value="SNF2-like_sf"/>
</dbReference>
<keyword evidence="8" id="KW-0539">Nucleus</keyword>
<dbReference type="PANTHER" id="PTHR45797">
    <property type="entry name" value="RAD54-LIKE"/>
    <property type="match status" value="1"/>
</dbReference>
<dbReference type="STRING" id="8022.A0A060XYJ8"/>
<dbReference type="InterPro" id="IPR049730">
    <property type="entry name" value="SNF2/RAD54-like_C"/>
</dbReference>